<gene>
    <name evidence="1" type="ORF">MGAL_10B028502</name>
</gene>
<dbReference type="PANTHER" id="PTHR31511">
    <property type="entry name" value="PROTEIN CBG23764"/>
    <property type="match status" value="1"/>
</dbReference>
<proteinExistence type="predicted"/>
<dbReference type="AlphaFoldDB" id="A0A8B6BFQ4"/>
<evidence type="ECO:0000313" key="2">
    <source>
        <dbReference type="Proteomes" id="UP000596742"/>
    </source>
</evidence>
<organism evidence="1 2">
    <name type="scientific">Mytilus galloprovincialis</name>
    <name type="common">Mediterranean mussel</name>
    <dbReference type="NCBI Taxonomy" id="29158"/>
    <lineage>
        <taxon>Eukaryota</taxon>
        <taxon>Metazoa</taxon>
        <taxon>Spiralia</taxon>
        <taxon>Lophotrochozoa</taxon>
        <taxon>Mollusca</taxon>
        <taxon>Bivalvia</taxon>
        <taxon>Autobranchia</taxon>
        <taxon>Pteriomorphia</taxon>
        <taxon>Mytilida</taxon>
        <taxon>Mytiloidea</taxon>
        <taxon>Mytilidae</taxon>
        <taxon>Mytilinae</taxon>
        <taxon>Mytilus</taxon>
    </lineage>
</organism>
<sequence>MPQPFSSRISWTSTWNIAVKDAVRIVMPEEESSSRFHNHKKMMRVPFAIYADFECFTEKLDTCQPDSSHSYTKAYQLQRPSGFCYHIKYAHGDYKDPVVYCGEDAARNSCSASRRKCGPSPNYTRRKSLWR</sequence>
<dbReference type="PANTHER" id="PTHR31511:SF12">
    <property type="entry name" value="RHO TERMINATION FACTOR N-TERMINAL DOMAIN-CONTAINING PROTEIN"/>
    <property type="match status" value="1"/>
</dbReference>
<dbReference type="EMBL" id="UYJE01000061">
    <property type="protein sequence ID" value="VDH89814.1"/>
    <property type="molecule type" value="Genomic_DNA"/>
</dbReference>
<dbReference type="Proteomes" id="UP000596742">
    <property type="component" value="Unassembled WGS sequence"/>
</dbReference>
<reference evidence="1" key="1">
    <citation type="submission" date="2018-11" db="EMBL/GenBank/DDBJ databases">
        <authorList>
            <person name="Alioto T."/>
            <person name="Alioto T."/>
        </authorList>
    </citation>
    <scope>NUCLEOTIDE SEQUENCE</scope>
</reference>
<protein>
    <submittedName>
        <fullName evidence="1">Uncharacterized protein</fullName>
    </submittedName>
</protein>
<keyword evidence="2" id="KW-1185">Reference proteome</keyword>
<accession>A0A8B6BFQ4</accession>
<comment type="caution">
    <text evidence="1">The sequence shown here is derived from an EMBL/GenBank/DDBJ whole genome shotgun (WGS) entry which is preliminary data.</text>
</comment>
<name>A0A8B6BFQ4_MYTGA</name>
<dbReference type="OrthoDB" id="2331628at2759"/>
<evidence type="ECO:0000313" key="1">
    <source>
        <dbReference type="EMBL" id="VDH89814.1"/>
    </source>
</evidence>